<evidence type="ECO:0000313" key="4">
    <source>
        <dbReference type="Proteomes" id="UP000441399"/>
    </source>
</evidence>
<feature type="transmembrane region" description="Helical" evidence="1">
    <location>
        <begin position="182"/>
        <end position="207"/>
    </location>
</feature>
<feature type="transmembrane region" description="Helical" evidence="1">
    <location>
        <begin position="151"/>
        <end position="170"/>
    </location>
</feature>
<reference evidence="3 4" key="1">
    <citation type="submission" date="2019-11" db="EMBL/GenBank/DDBJ databases">
        <authorList>
            <person name="Holert J."/>
        </authorList>
    </citation>
    <scope>NUCLEOTIDE SEQUENCE [LARGE SCALE GENOMIC DNA]</scope>
    <source>
        <strain evidence="3">SB11_3</strain>
    </source>
</reference>
<dbReference type="EMBL" id="CACSIO010000060">
    <property type="protein sequence ID" value="CAA0124744.1"/>
    <property type="molecule type" value="Genomic_DNA"/>
</dbReference>
<feature type="domain" description="DUF6798" evidence="2">
    <location>
        <begin position="393"/>
        <end position="453"/>
    </location>
</feature>
<evidence type="ECO:0000256" key="1">
    <source>
        <dbReference type="SAM" id="Phobius"/>
    </source>
</evidence>
<dbReference type="InterPro" id="IPR046477">
    <property type="entry name" value="DUF6798"/>
</dbReference>
<proteinExistence type="predicted"/>
<sequence length="509" mass="57991">MNNPPASENLFKRSLSSITDHPYLAYLVIFVVQFSVQPYFKGNQNTKFLNGASDVGYGFLANDWLGKTVDPLPAFSFIGKVIFWLHSEWLLYALFAVFLALYAHSLMTLVRMAFGDLSDRSAKLLFGALFVCFNGLLIANSDNGLSGQYLLATRYFQPCTLGVFLLWGIVEALRNHPNRAAIFFASAAMFHPTYVPHAGLLMAVMWLNHWRTNGWSRQLIYSAGLFAVILFPWVIRYLWLFRPTTDALWQESIHILTEVRIPQHTQAASWFNAQTISKIALMLAGVVFAFRTRLFPYVATLFGAMIGSMLFVMVFPIEALEFATLWRLSVILQPIAATIVIYKFCEWAAPFFADAKRQRYLRNTTVGILIIACLGGIGLTAKVFRHPYKSTEGQVINYAKETRKAGMKYLIPPRIGDFNPFRLNSGIPIVINWKSHPYLDTEVIEWYKRYQDVASYYKNPQNCDHLNALKNEYGVTHAVLVNKQEKSWSACLQGEPPLYRNKRYTVVAL</sequence>
<evidence type="ECO:0000313" key="3">
    <source>
        <dbReference type="EMBL" id="CAA0124744.1"/>
    </source>
</evidence>
<dbReference type="AlphaFoldDB" id="A0A5S9QZH8"/>
<feature type="transmembrane region" description="Helical" evidence="1">
    <location>
        <begin position="219"/>
        <end position="239"/>
    </location>
</feature>
<organism evidence="3 4">
    <name type="scientific">BD1-7 clade bacterium</name>
    <dbReference type="NCBI Taxonomy" id="2029982"/>
    <lineage>
        <taxon>Bacteria</taxon>
        <taxon>Pseudomonadati</taxon>
        <taxon>Pseudomonadota</taxon>
        <taxon>Gammaproteobacteria</taxon>
        <taxon>Cellvibrionales</taxon>
        <taxon>Spongiibacteraceae</taxon>
        <taxon>BD1-7 clade</taxon>
    </lineage>
</organism>
<feature type="transmembrane region" description="Helical" evidence="1">
    <location>
        <begin position="323"/>
        <end position="345"/>
    </location>
</feature>
<feature type="transmembrane region" description="Helical" evidence="1">
    <location>
        <begin position="23"/>
        <end position="40"/>
    </location>
</feature>
<keyword evidence="4" id="KW-1185">Reference proteome</keyword>
<dbReference type="OrthoDB" id="5489924at2"/>
<feature type="transmembrane region" description="Helical" evidence="1">
    <location>
        <begin position="89"/>
        <end position="110"/>
    </location>
</feature>
<feature type="transmembrane region" description="Helical" evidence="1">
    <location>
        <begin position="297"/>
        <end position="317"/>
    </location>
</feature>
<evidence type="ECO:0000259" key="2">
    <source>
        <dbReference type="Pfam" id="PF20604"/>
    </source>
</evidence>
<keyword evidence="1" id="KW-0812">Transmembrane</keyword>
<gene>
    <name evidence="3" type="ORF">OPDIPICF_03220</name>
</gene>
<dbReference type="Pfam" id="PF20604">
    <property type="entry name" value="DUF6798"/>
    <property type="match status" value="1"/>
</dbReference>
<keyword evidence="1" id="KW-0472">Membrane</keyword>
<accession>A0A5S9QZH8</accession>
<dbReference type="Proteomes" id="UP000441399">
    <property type="component" value="Unassembled WGS sequence"/>
</dbReference>
<protein>
    <recommendedName>
        <fullName evidence="2">DUF6798 domain-containing protein</fullName>
    </recommendedName>
</protein>
<keyword evidence="1" id="KW-1133">Transmembrane helix</keyword>
<feature type="transmembrane region" description="Helical" evidence="1">
    <location>
        <begin position="366"/>
        <end position="384"/>
    </location>
</feature>
<name>A0A5S9QZH8_9GAMM</name>
<feature type="transmembrane region" description="Helical" evidence="1">
    <location>
        <begin position="122"/>
        <end position="139"/>
    </location>
</feature>